<dbReference type="EMBL" id="JAIWYP010000001">
    <property type="protein sequence ID" value="KAH3882136.1"/>
    <property type="molecule type" value="Genomic_DNA"/>
</dbReference>
<reference evidence="1" key="1">
    <citation type="journal article" date="2019" name="bioRxiv">
        <title>The Genome of the Zebra Mussel, Dreissena polymorpha: A Resource for Invasive Species Research.</title>
        <authorList>
            <person name="McCartney M.A."/>
            <person name="Auch B."/>
            <person name="Kono T."/>
            <person name="Mallez S."/>
            <person name="Zhang Y."/>
            <person name="Obille A."/>
            <person name="Becker A."/>
            <person name="Abrahante J.E."/>
            <person name="Garbe J."/>
            <person name="Badalamenti J.P."/>
            <person name="Herman A."/>
            <person name="Mangelson H."/>
            <person name="Liachko I."/>
            <person name="Sullivan S."/>
            <person name="Sone E.D."/>
            <person name="Koren S."/>
            <person name="Silverstein K.A.T."/>
            <person name="Beckman K.B."/>
            <person name="Gohl D.M."/>
        </authorList>
    </citation>
    <scope>NUCLEOTIDE SEQUENCE</scope>
    <source>
        <strain evidence="1">Duluth1</strain>
        <tissue evidence="1">Whole animal</tissue>
    </source>
</reference>
<keyword evidence="2" id="KW-1185">Reference proteome</keyword>
<organism evidence="1 2">
    <name type="scientific">Dreissena polymorpha</name>
    <name type="common">Zebra mussel</name>
    <name type="synonym">Mytilus polymorpha</name>
    <dbReference type="NCBI Taxonomy" id="45954"/>
    <lineage>
        <taxon>Eukaryota</taxon>
        <taxon>Metazoa</taxon>
        <taxon>Spiralia</taxon>
        <taxon>Lophotrochozoa</taxon>
        <taxon>Mollusca</taxon>
        <taxon>Bivalvia</taxon>
        <taxon>Autobranchia</taxon>
        <taxon>Heteroconchia</taxon>
        <taxon>Euheterodonta</taxon>
        <taxon>Imparidentia</taxon>
        <taxon>Neoheterodontei</taxon>
        <taxon>Myida</taxon>
        <taxon>Dreissenoidea</taxon>
        <taxon>Dreissenidae</taxon>
        <taxon>Dreissena</taxon>
    </lineage>
</organism>
<name>A0A9D4RUI5_DREPO</name>
<dbReference type="Proteomes" id="UP000828390">
    <property type="component" value="Unassembled WGS sequence"/>
</dbReference>
<gene>
    <name evidence="1" type="ORF">DPMN_006067</name>
</gene>
<evidence type="ECO:0000313" key="1">
    <source>
        <dbReference type="EMBL" id="KAH3882136.1"/>
    </source>
</evidence>
<comment type="caution">
    <text evidence="1">The sequence shown here is derived from an EMBL/GenBank/DDBJ whole genome shotgun (WGS) entry which is preliminary data.</text>
</comment>
<sequence>MFKQQGSTLRHVRQTLSIKLRANLSDCDSAAEMESKPNTGPVEVTVQQKCNCGSDCGWKTAEMELKPDTGPQLTFLPFSCQSCQRYRDLCLLTRHSSATL</sequence>
<evidence type="ECO:0000313" key="2">
    <source>
        <dbReference type="Proteomes" id="UP000828390"/>
    </source>
</evidence>
<proteinExistence type="predicted"/>
<dbReference type="AlphaFoldDB" id="A0A9D4RUI5"/>
<reference evidence="1" key="2">
    <citation type="submission" date="2020-11" db="EMBL/GenBank/DDBJ databases">
        <authorList>
            <person name="McCartney M.A."/>
            <person name="Auch B."/>
            <person name="Kono T."/>
            <person name="Mallez S."/>
            <person name="Becker A."/>
            <person name="Gohl D.M."/>
            <person name="Silverstein K.A.T."/>
            <person name="Koren S."/>
            <person name="Bechman K.B."/>
            <person name="Herman A."/>
            <person name="Abrahante J.E."/>
            <person name="Garbe J."/>
        </authorList>
    </citation>
    <scope>NUCLEOTIDE SEQUENCE</scope>
    <source>
        <strain evidence="1">Duluth1</strain>
        <tissue evidence="1">Whole animal</tissue>
    </source>
</reference>
<protein>
    <submittedName>
        <fullName evidence="1">Uncharacterized protein</fullName>
    </submittedName>
</protein>
<accession>A0A9D4RUI5</accession>